<dbReference type="Pfam" id="PF13205">
    <property type="entry name" value="Big_5"/>
    <property type="match status" value="1"/>
</dbReference>
<organism evidence="4 5">
    <name type="scientific">Flavobacterium covae</name>
    <dbReference type="NCBI Taxonomy" id="2906076"/>
    <lineage>
        <taxon>Bacteria</taxon>
        <taxon>Pseudomonadati</taxon>
        <taxon>Bacteroidota</taxon>
        <taxon>Flavobacteriia</taxon>
        <taxon>Flavobacteriales</taxon>
        <taxon>Flavobacteriaceae</taxon>
        <taxon>Flavobacterium</taxon>
    </lineage>
</organism>
<dbReference type="InterPro" id="IPR032812">
    <property type="entry name" value="SbsA_Ig"/>
</dbReference>
<feature type="chain" id="PRO_5045538375" evidence="2">
    <location>
        <begin position="21"/>
        <end position="534"/>
    </location>
</feature>
<name>A0ABW8PDG7_9FLAO</name>
<comment type="caution">
    <text evidence="4">The sequence shown here is derived from an EMBL/GenBank/DDBJ whole genome shotgun (WGS) entry which is preliminary data.</text>
</comment>
<evidence type="ECO:0000313" key="4">
    <source>
        <dbReference type="EMBL" id="MFK7002618.1"/>
    </source>
</evidence>
<proteinExistence type="predicted"/>
<keyword evidence="1 2" id="KW-0732">Signal</keyword>
<accession>A0ABW8PDG7</accession>
<sequence>MKNKSFILLLFFALTLINCAKRGSITGGDKDITPPKMISSYPKNFSTDFKEKNIRITFDEYIKINDLQKNLIISPPLKNQPNIQPQGGVSRQITIKLNEELVPNTTYSFNFGESIVDNNEGNKLKNFKYVFSTGKNLDSLSIQGIIKDAYERITPNFVNVMLYEVDEKYNDSTIYKQTPRYITNTLDSTTSFKIENIKAGKYKLIALKENVSNYKYDPKKDKIGFYNQVINIPDNSIFELELYKEHPSFKPKRPTQASGNRILLGYEGKNVQNIKIQAQFKGNKIPVRVSKVQDKDSLQIWTPYIKNDSIQLELSKEKYQERYSVKFKEYKKDTLHLDCKTTYLHLKENLALKSSTPIEKWDTNKILLTKGDKTLVPFKAKYEDYTQKFELDFEKEENEKYDLKLLPSAIEDYIGNKNKDTLKFNFSTKKIEDYGNLKIHFKNKKDIPLMIELTNEKGKVFYTKLVSENTIDVDFILINPEKYYVRVIYDLNKNGQWDTGSFLENKQPEEVYHFPTVLDVRANWDVNQEIDLGK</sequence>
<evidence type="ECO:0000256" key="2">
    <source>
        <dbReference type="SAM" id="SignalP"/>
    </source>
</evidence>
<dbReference type="Proteomes" id="UP001621713">
    <property type="component" value="Unassembled WGS sequence"/>
</dbReference>
<keyword evidence="5" id="KW-1185">Reference proteome</keyword>
<feature type="signal peptide" evidence="2">
    <location>
        <begin position="1"/>
        <end position="20"/>
    </location>
</feature>
<protein>
    <submittedName>
        <fullName evidence="4">Ig-like domain-containing protein</fullName>
    </submittedName>
</protein>
<gene>
    <name evidence="4" type="ORF">V3467_01955</name>
</gene>
<feature type="domain" description="SbsA Ig-like" evidence="3">
    <location>
        <begin position="31"/>
        <end position="133"/>
    </location>
</feature>
<evidence type="ECO:0000313" key="5">
    <source>
        <dbReference type="Proteomes" id="UP001621713"/>
    </source>
</evidence>
<dbReference type="RefSeq" id="WP_063743536.1">
    <property type="nucleotide sequence ID" value="NZ_CP015107.1"/>
</dbReference>
<evidence type="ECO:0000256" key="1">
    <source>
        <dbReference type="ARBA" id="ARBA00022729"/>
    </source>
</evidence>
<reference evidence="4 5" key="1">
    <citation type="submission" date="2024-02" db="EMBL/GenBank/DDBJ databases">
        <title>Comparative Genomic Analysis of Flavobacterium Species Causing Columnaris Disease of Freshwater Fish in Thailand: Insights into Virulence and Resistance Mechanisms.</title>
        <authorList>
            <person name="Nguyen D."/>
            <person name="Chokmangmeepisarn P."/>
            <person name="Khianchaikhan K."/>
            <person name="Morishita M."/>
            <person name="Bunnoy A."/>
            <person name="Rodkhum C."/>
        </authorList>
    </citation>
    <scope>NUCLEOTIDE SEQUENCE [LARGE SCALE GENOMIC DNA]</scope>
    <source>
        <strain evidence="4 5">PCBSB2203</strain>
    </source>
</reference>
<evidence type="ECO:0000259" key="3">
    <source>
        <dbReference type="Pfam" id="PF13205"/>
    </source>
</evidence>
<dbReference type="EMBL" id="JAZHOJ010000003">
    <property type="protein sequence ID" value="MFK7002618.1"/>
    <property type="molecule type" value="Genomic_DNA"/>
</dbReference>